<dbReference type="OrthoDB" id="407555at2759"/>
<dbReference type="GO" id="GO:0004806">
    <property type="term" value="F:triacylglycerol lipase activity"/>
    <property type="evidence" value="ECO:0007669"/>
    <property type="project" value="InterPro"/>
</dbReference>
<accession>A0A087SR66</accession>
<organism evidence="10 11">
    <name type="scientific">Auxenochlorella protothecoides</name>
    <name type="common">Green microalga</name>
    <name type="synonym">Chlorella protothecoides</name>
    <dbReference type="NCBI Taxonomy" id="3075"/>
    <lineage>
        <taxon>Eukaryota</taxon>
        <taxon>Viridiplantae</taxon>
        <taxon>Chlorophyta</taxon>
        <taxon>core chlorophytes</taxon>
        <taxon>Trebouxiophyceae</taxon>
        <taxon>Chlorellales</taxon>
        <taxon>Chlorellaceae</taxon>
        <taxon>Auxenochlorella</taxon>
    </lineage>
</organism>
<sequence>MSGPAQPLPVDDAGLPEEVREIVAKARSSWLKNSEVFQILQHATSGLLPLSTSPPELPPGGTLFLIDRSSCRTFRKDQHQWRKKPAFSPHFLHPDNKTVRETHEKLKVGTTERLNCYYAHADQQDQLQRRCYWLLEQQYEYAVLVHYLNAPSTRTQRSVGGGLPAPDAAGAGDAPAPQRPQRANRGQNSRYAHLGFDQGSGSLGADGTPRASTTTGSDLDYEPAASGGYDVDDDAPNGGIPGSARHAPGSVAWLAAQHRPASPPGTASRLPRFPSDVSFGLGLMPEPSSAAGASLAAGVRRDAGSVQGSLPPSLAEQWAEHSRRGGAAPPLEELVGHAGGLLRAQRLHSSQQQQGQGVPGAFSPRGEAAQVAWPAPGATFDDLLSQHYAAALQRAQRADPDWEGEEGEGGARAGAAQPSAGLLMISRGLAGQGTGSFTSPPRGLHPQVSFTASEADLARSLFPQLSLGLEGVEGSGASVTGPGGGGVGVQPSTGSFTAANGGGLDGFLASPQRLHSRRTSSGVARLMDTWHAAAGFEHPLREHLDVALGAGSGDELAGEEMRSLLKNMSIDEVDAVAALSARGSLDRSGLWFGAGLGLHPAGSTITEESSGAAEGAARSASFEASVSGSEAAEPALRFAIEDFMPETALVLGGDKMFVTGSVRSAAGLWERHVHLKFGEEEVPAVVLNATVLKCNVPRAPTPGRVRLCVTLGDGVPVSNTVAFTYRHLRGLAALYLLLGRSLSSIALELVRHIRQAGGVLKSLSLGGRLVYRGVEIKRWHGLVAAYLAYKAAQALQGIIKYLAQTGQRRTLRRRMRSASSYEEWQGLAREWDRLTGAKAKPCLTACEAAELRELSGKLREARLAGYLTALRFTLRMDLKRRSGYEAVQRLLDTGIQCITLPAEVEEYLSEAIQALQHIVGTPALVHRDKVSFFRELRHAYGRTALVLSGGGSFGFFHYGVIKVLLNAGILPRIVAGSSAGALGAGILASRPVAQLAALVNMFPGDLDMNLLSNNTTPHILRHLVVKGTAQDGSVFVERLKRLYGADLTFADAYAVSGRILNVSVCAADTREPPRVLNYLSAPSVLVWSALDLPMRELGETFNVNYSIVSQANPWLLPVIAAQRLLPAGLGRALETEFKHRCGQALTFFPRSPLLKMVGQPWGGHVTLAMPAAAFGAGQAARNLSPADIARAVREGQLRAWRALPVMHAACAVEAAIDAALAQLLAPSDSRDGAATAQHPLPRKIPRASLPSWLHLPALGLPPSASLEHELGAHGSLAASLASLDEEAGEAGGPPLADAAPDAPMSYAAGDVAAAEHVWRDLAELSTRSHSALDCIAP</sequence>
<dbReference type="EMBL" id="KL662165">
    <property type="protein sequence ID" value="KFM28220.1"/>
    <property type="molecule type" value="Genomic_DNA"/>
</dbReference>
<dbReference type="PANTHER" id="PTHR14226">
    <property type="entry name" value="NEUROPATHY TARGET ESTERASE/SWISS CHEESE D.MELANOGASTER"/>
    <property type="match status" value="1"/>
</dbReference>
<dbReference type="SUPFAM" id="SSF81296">
    <property type="entry name" value="E set domains"/>
    <property type="match status" value="1"/>
</dbReference>
<dbReference type="PANTHER" id="PTHR14226:SF10">
    <property type="entry name" value="TRIACYLGLYCEROL LIPASE 4-RELATED"/>
    <property type="match status" value="1"/>
</dbReference>
<keyword evidence="5" id="KW-0010">Activator</keyword>
<feature type="region of interest" description="Disordered" evidence="7">
    <location>
        <begin position="346"/>
        <end position="368"/>
    </location>
</feature>
<evidence type="ECO:0000256" key="5">
    <source>
        <dbReference type="ARBA" id="ARBA00023159"/>
    </source>
</evidence>
<dbReference type="InterPro" id="IPR014756">
    <property type="entry name" value="Ig_E-set"/>
</dbReference>
<feature type="short sequence motif" description="GXSXG" evidence="6">
    <location>
        <begin position="976"/>
        <end position="980"/>
    </location>
</feature>
<dbReference type="InterPro" id="IPR021771">
    <property type="entry name" value="Triacylglycerol_lipase_N"/>
</dbReference>
<dbReference type="InterPro" id="IPR002641">
    <property type="entry name" value="PNPLA_dom"/>
</dbReference>
<evidence type="ECO:0000256" key="6">
    <source>
        <dbReference type="PROSITE-ProRule" id="PRU01161"/>
    </source>
</evidence>
<dbReference type="PROSITE" id="PS51437">
    <property type="entry name" value="CG_1"/>
    <property type="match status" value="1"/>
</dbReference>
<dbReference type="GO" id="GO:0016042">
    <property type="term" value="P:lipid catabolic process"/>
    <property type="evidence" value="ECO:0007669"/>
    <property type="project" value="UniProtKB-KW"/>
</dbReference>
<evidence type="ECO:0000313" key="11">
    <source>
        <dbReference type="Proteomes" id="UP000028924"/>
    </source>
</evidence>
<name>A0A087SR66_AUXPR</name>
<evidence type="ECO:0000256" key="4">
    <source>
        <dbReference type="ARBA" id="ARBA00023098"/>
    </source>
</evidence>
<dbReference type="eggNOG" id="KOG0520">
    <property type="taxonomic scope" value="Eukaryota"/>
</dbReference>
<dbReference type="SUPFAM" id="SSF52151">
    <property type="entry name" value="FabD/lysophospholipase-like"/>
    <property type="match status" value="1"/>
</dbReference>
<dbReference type="Pfam" id="PF03859">
    <property type="entry name" value="CG-1"/>
    <property type="match status" value="1"/>
</dbReference>
<dbReference type="Pfam" id="PF11815">
    <property type="entry name" value="DUF3336"/>
    <property type="match status" value="1"/>
</dbReference>
<feature type="domain" description="CG-1" evidence="8">
    <location>
        <begin position="19"/>
        <end position="156"/>
    </location>
</feature>
<dbReference type="InterPro" id="IPR005559">
    <property type="entry name" value="CG-1_dom"/>
</dbReference>
<keyword evidence="11" id="KW-1185">Reference proteome</keyword>
<dbReference type="Pfam" id="PF01734">
    <property type="entry name" value="Patatin"/>
    <property type="match status" value="1"/>
</dbReference>
<feature type="region of interest" description="Disordered" evidence="7">
    <location>
        <begin position="154"/>
        <end position="246"/>
    </location>
</feature>
<dbReference type="InterPro" id="IPR016035">
    <property type="entry name" value="Acyl_Trfase/lysoPLipase"/>
</dbReference>
<proteinExistence type="inferred from homology"/>
<dbReference type="STRING" id="3075.A0A087SR66"/>
<evidence type="ECO:0000256" key="1">
    <source>
        <dbReference type="ARBA" id="ARBA00008267"/>
    </source>
</evidence>
<feature type="compositionally biased region" description="Low complexity" evidence="7">
    <location>
        <begin position="164"/>
        <end position="183"/>
    </location>
</feature>
<dbReference type="Gene3D" id="2.60.40.10">
    <property type="entry name" value="Immunoglobulins"/>
    <property type="match status" value="1"/>
</dbReference>
<dbReference type="eggNOG" id="KOG2214">
    <property type="taxonomic scope" value="Eukaryota"/>
</dbReference>
<dbReference type="KEGG" id="apro:F751_6987"/>
<evidence type="ECO:0000259" key="8">
    <source>
        <dbReference type="PROSITE" id="PS51437"/>
    </source>
</evidence>
<dbReference type="GO" id="GO:0003677">
    <property type="term" value="F:DNA binding"/>
    <property type="evidence" value="ECO:0007669"/>
    <property type="project" value="InterPro"/>
</dbReference>
<dbReference type="InterPro" id="IPR050301">
    <property type="entry name" value="NTE"/>
</dbReference>
<dbReference type="PROSITE" id="PS51635">
    <property type="entry name" value="PNPLA"/>
    <property type="match status" value="1"/>
</dbReference>
<evidence type="ECO:0000259" key="9">
    <source>
        <dbReference type="PROSITE" id="PS51635"/>
    </source>
</evidence>
<comment type="caution">
    <text evidence="6">Lacks conserved residue(s) required for the propagation of feature annotation.</text>
</comment>
<dbReference type="Pfam" id="PF01833">
    <property type="entry name" value="TIG"/>
    <property type="match status" value="1"/>
</dbReference>
<dbReference type="Proteomes" id="UP000028924">
    <property type="component" value="Unassembled WGS sequence"/>
</dbReference>
<keyword evidence="3" id="KW-0442">Lipid degradation</keyword>
<dbReference type="SMART" id="SM01076">
    <property type="entry name" value="CG-1"/>
    <property type="match status" value="1"/>
</dbReference>
<reference evidence="10 11" key="1">
    <citation type="journal article" date="2014" name="BMC Genomics">
        <title>Oil accumulation mechanisms of the oleaginous microalga Chlorella protothecoides revealed through its genome, transcriptomes, and proteomes.</title>
        <authorList>
            <person name="Gao C."/>
            <person name="Wang Y."/>
            <person name="Shen Y."/>
            <person name="Yan D."/>
            <person name="He X."/>
            <person name="Dai J."/>
            <person name="Wu Q."/>
        </authorList>
    </citation>
    <scope>NUCLEOTIDE SEQUENCE [LARGE SCALE GENOMIC DNA]</scope>
    <source>
        <strain evidence="10 11">0710</strain>
    </source>
</reference>
<gene>
    <name evidence="10" type="ORF">F751_6987</name>
</gene>
<dbReference type="InterPro" id="IPR013783">
    <property type="entry name" value="Ig-like_fold"/>
</dbReference>
<keyword evidence="4" id="KW-0443">Lipid metabolism</keyword>
<feature type="short sequence motif" description="GXGXXG" evidence="6">
    <location>
        <begin position="949"/>
        <end position="954"/>
    </location>
</feature>
<protein>
    <submittedName>
        <fullName evidence="10">Triacylglycerol lipase SDP1</fullName>
    </submittedName>
</protein>
<dbReference type="Gene3D" id="3.40.1090.10">
    <property type="entry name" value="Cytosolic phospholipase A2 catalytic domain"/>
    <property type="match status" value="1"/>
</dbReference>
<dbReference type="CDD" id="cd00102">
    <property type="entry name" value="IPT"/>
    <property type="match status" value="1"/>
</dbReference>
<dbReference type="RefSeq" id="XP_011401233.1">
    <property type="nucleotide sequence ID" value="XM_011402931.1"/>
</dbReference>
<comment type="similarity">
    <text evidence="1">Belongs to the CAMTA family.</text>
</comment>
<evidence type="ECO:0000256" key="7">
    <source>
        <dbReference type="SAM" id="MobiDB-lite"/>
    </source>
</evidence>
<dbReference type="GeneID" id="23618378"/>
<feature type="domain" description="PNPLA" evidence="9">
    <location>
        <begin position="945"/>
        <end position="1118"/>
    </location>
</feature>
<evidence type="ECO:0000256" key="2">
    <source>
        <dbReference type="ARBA" id="ARBA00022801"/>
    </source>
</evidence>
<evidence type="ECO:0000313" key="10">
    <source>
        <dbReference type="EMBL" id="KFM28220.1"/>
    </source>
</evidence>
<feature type="region of interest" description="Disordered" evidence="7">
    <location>
        <begin position="395"/>
        <end position="416"/>
    </location>
</feature>
<keyword evidence="2" id="KW-0378">Hydrolase</keyword>
<evidence type="ECO:0000256" key="3">
    <source>
        <dbReference type="ARBA" id="ARBA00022963"/>
    </source>
</evidence>
<dbReference type="InterPro" id="IPR002909">
    <property type="entry name" value="IPT_dom"/>
</dbReference>